<dbReference type="Gramene" id="TVU24051">
    <property type="protein sequence ID" value="TVU24051"/>
    <property type="gene ID" value="EJB05_26445"/>
</dbReference>
<organism evidence="2 3">
    <name type="scientific">Eragrostis curvula</name>
    <name type="common">weeping love grass</name>
    <dbReference type="NCBI Taxonomy" id="38414"/>
    <lineage>
        <taxon>Eukaryota</taxon>
        <taxon>Viridiplantae</taxon>
        <taxon>Streptophyta</taxon>
        <taxon>Embryophyta</taxon>
        <taxon>Tracheophyta</taxon>
        <taxon>Spermatophyta</taxon>
        <taxon>Magnoliopsida</taxon>
        <taxon>Liliopsida</taxon>
        <taxon>Poales</taxon>
        <taxon>Poaceae</taxon>
        <taxon>PACMAD clade</taxon>
        <taxon>Chloridoideae</taxon>
        <taxon>Eragrostideae</taxon>
        <taxon>Eragrostidinae</taxon>
        <taxon>Eragrostis</taxon>
    </lineage>
</organism>
<sequence length="120" mass="13316">MTLSPPYSSRSNMRGPAISLVFLFLFATRVQCRPQSLTDGAESGSYPYVLTKAIRSNATQPLDESKLKLIFCAKTPCESDPSENCWCCMNQKPKVLCYEKVKDCRDACDVCQPNCAPPPL</sequence>
<keyword evidence="1" id="KW-0732">Signal</keyword>
<evidence type="ECO:0000313" key="3">
    <source>
        <dbReference type="Proteomes" id="UP000324897"/>
    </source>
</evidence>
<dbReference type="EMBL" id="RWGY01000013">
    <property type="protein sequence ID" value="TVU24051.1"/>
    <property type="molecule type" value="Genomic_DNA"/>
</dbReference>
<accession>A0A5J9UL91</accession>
<proteinExistence type="predicted"/>
<protein>
    <recommendedName>
        <fullName evidence="4">Bowman-Birk serine protease inhibitors family domain-containing protein</fullName>
    </recommendedName>
</protein>
<comment type="caution">
    <text evidence="2">The sequence shown here is derived from an EMBL/GenBank/DDBJ whole genome shotgun (WGS) entry which is preliminary data.</text>
</comment>
<reference evidence="2 3" key="1">
    <citation type="journal article" date="2019" name="Sci. Rep.">
        <title>A high-quality genome of Eragrostis curvula grass provides insights into Poaceae evolution and supports new strategies to enhance forage quality.</title>
        <authorList>
            <person name="Carballo J."/>
            <person name="Santos B.A.C.M."/>
            <person name="Zappacosta D."/>
            <person name="Garbus I."/>
            <person name="Selva J.P."/>
            <person name="Gallo C.A."/>
            <person name="Diaz A."/>
            <person name="Albertini E."/>
            <person name="Caccamo M."/>
            <person name="Echenique V."/>
        </authorList>
    </citation>
    <scope>NUCLEOTIDE SEQUENCE [LARGE SCALE GENOMIC DNA]</scope>
    <source>
        <strain evidence="3">cv. Victoria</strain>
        <tissue evidence="2">Leaf</tissue>
    </source>
</reference>
<name>A0A5J9UL91_9POAL</name>
<evidence type="ECO:0008006" key="4">
    <source>
        <dbReference type="Google" id="ProtNLM"/>
    </source>
</evidence>
<keyword evidence="3" id="KW-1185">Reference proteome</keyword>
<dbReference type="OrthoDB" id="691711at2759"/>
<feature type="signal peptide" evidence="1">
    <location>
        <begin position="1"/>
        <end position="32"/>
    </location>
</feature>
<evidence type="ECO:0000256" key="1">
    <source>
        <dbReference type="SAM" id="SignalP"/>
    </source>
</evidence>
<dbReference type="AlphaFoldDB" id="A0A5J9UL91"/>
<feature type="chain" id="PRO_5023839668" description="Bowman-Birk serine protease inhibitors family domain-containing protein" evidence="1">
    <location>
        <begin position="33"/>
        <end position="120"/>
    </location>
</feature>
<feature type="non-terminal residue" evidence="2">
    <location>
        <position position="1"/>
    </location>
</feature>
<gene>
    <name evidence="2" type="ORF">EJB05_26445</name>
</gene>
<evidence type="ECO:0000313" key="2">
    <source>
        <dbReference type="EMBL" id="TVU24051.1"/>
    </source>
</evidence>
<dbReference type="Proteomes" id="UP000324897">
    <property type="component" value="Chromosome 2"/>
</dbReference>